<dbReference type="HOGENOM" id="CLU_1379296_0_0_1"/>
<keyword evidence="1" id="KW-0732">Signal</keyword>
<proteinExistence type="predicted"/>
<protein>
    <recommendedName>
        <fullName evidence="5">DUF19 domain-containing protein</fullName>
    </recommendedName>
</protein>
<feature type="chain" id="PRO_5008788278" description="DUF19 domain-containing protein" evidence="1">
    <location>
        <begin position="24"/>
        <end position="198"/>
    </location>
</feature>
<dbReference type="EMBL" id="AMQN01006736">
    <property type="status" value="NOT_ANNOTATED_CDS"/>
    <property type="molecule type" value="Genomic_DNA"/>
</dbReference>
<evidence type="ECO:0000313" key="4">
    <source>
        <dbReference type="Proteomes" id="UP000014760"/>
    </source>
</evidence>
<reference evidence="4" key="1">
    <citation type="submission" date="2012-12" db="EMBL/GenBank/DDBJ databases">
        <authorList>
            <person name="Hellsten U."/>
            <person name="Grimwood J."/>
            <person name="Chapman J.A."/>
            <person name="Shapiro H."/>
            <person name="Aerts A."/>
            <person name="Otillar R.P."/>
            <person name="Terry A.Y."/>
            <person name="Boore J.L."/>
            <person name="Simakov O."/>
            <person name="Marletaz F."/>
            <person name="Cho S.-J."/>
            <person name="Edsinger-Gonzales E."/>
            <person name="Havlak P."/>
            <person name="Kuo D.-H."/>
            <person name="Larsson T."/>
            <person name="Lv J."/>
            <person name="Arendt D."/>
            <person name="Savage R."/>
            <person name="Osoegawa K."/>
            <person name="de Jong P."/>
            <person name="Lindberg D.R."/>
            <person name="Seaver E.C."/>
            <person name="Weisblat D.A."/>
            <person name="Putnam N.H."/>
            <person name="Grigoriev I.V."/>
            <person name="Rokhsar D.S."/>
        </authorList>
    </citation>
    <scope>NUCLEOTIDE SEQUENCE</scope>
    <source>
        <strain evidence="4">I ESC-2004</strain>
    </source>
</reference>
<sequence>MVLCDHVLLCIAVVCCAASCVTATCDEQFIEDAFEKCSSSVNLPDEQVGMHLDATELDEICRKFDEVKRCFETGTSSCALDDANMYLTELTNVIRGLKSICSEEHREVLSQHADCLTSSDLQEDVTGVANALMDCSLQAVKQSCGYEVAKILLEAQKAVSGDLLYPGCTMTVTISSARFLRADVFITVLLSIVGAFVM</sequence>
<reference evidence="3" key="3">
    <citation type="submission" date="2015-06" db="UniProtKB">
        <authorList>
            <consortium name="EnsemblMetazoa"/>
        </authorList>
    </citation>
    <scope>IDENTIFICATION</scope>
</reference>
<dbReference type="Proteomes" id="UP000014760">
    <property type="component" value="Unassembled WGS sequence"/>
</dbReference>
<evidence type="ECO:0000313" key="3">
    <source>
        <dbReference type="EnsemblMetazoa" id="CapteP208065"/>
    </source>
</evidence>
<reference evidence="2 4" key="2">
    <citation type="journal article" date="2013" name="Nature">
        <title>Insights into bilaterian evolution from three spiralian genomes.</title>
        <authorList>
            <person name="Simakov O."/>
            <person name="Marletaz F."/>
            <person name="Cho S.J."/>
            <person name="Edsinger-Gonzales E."/>
            <person name="Havlak P."/>
            <person name="Hellsten U."/>
            <person name="Kuo D.H."/>
            <person name="Larsson T."/>
            <person name="Lv J."/>
            <person name="Arendt D."/>
            <person name="Savage R."/>
            <person name="Osoegawa K."/>
            <person name="de Jong P."/>
            <person name="Grimwood J."/>
            <person name="Chapman J.A."/>
            <person name="Shapiro H."/>
            <person name="Aerts A."/>
            <person name="Otillar R.P."/>
            <person name="Terry A.Y."/>
            <person name="Boore J.L."/>
            <person name="Grigoriev I.V."/>
            <person name="Lindberg D.R."/>
            <person name="Seaver E.C."/>
            <person name="Weisblat D.A."/>
            <person name="Putnam N.H."/>
            <person name="Rokhsar D.S."/>
        </authorList>
    </citation>
    <scope>NUCLEOTIDE SEQUENCE</scope>
    <source>
        <strain evidence="2 4">I ESC-2004</strain>
    </source>
</reference>
<evidence type="ECO:0000313" key="2">
    <source>
        <dbReference type="EMBL" id="ELU08478.1"/>
    </source>
</evidence>
<name>R7UQU4_CAPTE</name>
<organism evidence="2">
    <name type="scientific">Capitella teleta</name>
    <name type="common">Polychaete worm</name>
    <dbReference type="NCBI Taxonomy" id="283909"/>
    <lineage>
        <taxon>Eukaryota</taxon>
        <taxon>Metazoa</taxon>
        <taxon>Spiralia</taxon>
        <taxon>Lophotrochozoa</taxon>
        <taxon>Annelida</taxon>
        <taxon>Polychaeta</taxon>
        <taxon>Sedentaria</taxon>
        <taxon>Scolecida</taxon>
        <taxon>Capitellidae</taxon>
        <taxon>Capitella</taxon>
    </lineage>
</organism>
<evidence type="ECO:0000256" key="1">
    <source>
        <dbReference type="SAM" id="SignalP"/>
    </source>
</evidence>
<dbReference type="EnsemblMetazoa" id="CapteT208065">
    <property type="protein sequence ID" value="CapteP208065"/>
    <property type="gene ID" value="CapteG208065"/>
</dbReference>
<gene>
    <name evidence="2" type="ORF">CAPTEDRAFT_208065</name>
</gene>
<keyword evidence="4" id="KW-1185">Reference proteome</keyword>
<feature type="signal peptide" evidence="1">
    <location>
        <begin position="1"/>
        <end position="23"/>
    </location>
</feature>
<evidence type="ECO:0008006" key="5">
    <source>
        <dbReference type="Google" id="ProtNLM"/>
    </source>
</evidence>
<accession>R7UQU4</accession>
<dbReference type="EMBL" id="KB299052">
    <property type="protein sequence ID" value="ELU08478.1"/>
    <property type="molecule type" value="Genomic_DNA"/>
</dbReference>
<dbReference type="AlphaFoldDB" id="R7UQU4"/>